<evidence type="ECO:0000313" key="3">
    <source>
        <dbReference type="Proteomes" id="UP000199691"/>
    </source>
</evidence>
<dbReference type="Pfam" id="PF14310">
    <property type="entry name" value="Fn3-like"/>
    <property type="match status" value="1"/>
</dbReference>
<dbReference type="Gene3D" id="2.60.40.10">
    <property type="entry name" value="Immunoglobulins"/>
    <property type="match status" value="1"/>
</dbReference>
<dbReference type="InterPro" id="IPR026891">
    <property type="entry name" value="Fn3-like"/>
</dbReference>
<dbReference type="Proteomes" id="UP000199691">
    <property type="component" value="Unassembled WGS sequence"/>
</dbReference>
<dbReference type="InterPro" id="IPR013783">
    <property type="entry name" value="Ig-like_fold"/>
</dbReference>
<keyword evidence="3" id="KW-1185">Reference proteome</keyword>
<organism evidence="2 3">
    <name type="scientific">Lentzea jiangxiensis</name>
    <dbReference type="NCBI Taxonomy" id="641025"/>
    <lineage>
        <taxon>Bacteria</taxon>
        <taxon>Bacillati</taxon>
        <taxon>Actinomycetota</taxon>
        <taxon>Actinomycetes</taxon>
        <taxon>Pseudonocardiales</taxon>
        <taxon>Pseudonocardiaceae</taxon>
        <taxon>Lentzea</taxon>
    </lineage>
</organism>
<proteinExistence type="predicted"/>
<gene>
    <name evidence="2" type="ORF">SAMN05421507_1107</name>
</gene>
<sequence>MANTGGGAGTTIVPMYVRQPASPVPTPDARRVGFTRVGLTAGQSKQVEVVFRLSQLALTIGDGLREIARGWYEAVVGAEKAAFTVR</sequence>
<evidence type="ECO:0000313" key="2">
    <source>
        <dbReference type="EMBL" id="SDP53362.1"/>
    </source>
</evidence>
<evidence type="ECO:0000259" key="1">
    <source>
        <dbReference type="SMART" id="SM01217"/>
    </source>
</evidence>
<dbReference type="GO" id="GO:0005975">
    <property type="term" value="P:carbohydrate metabolic process"/>
    <property type="evidence" value="ECO:0007669"/>
    <property type="project" value="UniProtKB-ARBA"/>
</dbReference>
<accession>A0A1H0TH20</accession>
<reference evidence="3" key="1">
    <citation type="submission" date="2016-10" db="EMBL/GenBank/DDBJ databases">
        <authorList>
            <person name="Varghese N."/>
            <person name="Submissions S."/>
        </authorList>
    </citation>
    <scope>NUCLEOTIDE SEQUENCE [LARGE SCALE GENOMIC DNA]</scope>
    <source>
        <strain evidence="3">CGMCC 4.6609</strain>
    </source>
</reference>
<protein>
    <submittedName>
        <fullName evidence="2">Beta-glucosidase/beta-xylosidase</fullName>
    </submittedName>
</protein>
<dbReference type="SMART" id="SM01217">
    <property type="entry name" value="Fn3_like"/>
    <property type="match status" value="1"/>
</dbReference>
<dbReference type="STRING" id="641025.SAMN05421507_1107"/>
<name>A0A1H0TH20_9PSEU</name>
<feature type="domain" description="Fibronectin type III-like" evidence="1">
    <location>
        <begin position="11"/>
        <end position="80"/>
    </location>
</feature>
<dbReference type="EMBL" id="FNIX01000010">
    <property type="protein sequence ID" value="SDP53362.1"/>
    <property type="molecule type" value="Genomic_DNA"/>
</dbReference>
<dbReference type="AlphaFoldDB" id="A0A1H0TH20"/>